<reference evidence="15 16" key="1">
    <citation type="submission" date="2020-06" db="EMBL/GenBank/DDBJ databases">
        <authorList>
            <person name="Li R."/>
            <person name="Bekaert M."/>
        </authorList>
    </citation>
    <scope>NUCLEOTIDE SEQUENCE [LARGE SCALE GENOMIC DNA]</scope>
    <source>
        <strain evidence="16">wild</strain>
    </source>
</reference>
<dbReference type="PROSITE" id="PS50089">
    <property type="entry name" value="ZF_RING_2"/>
    <property type="match status" value="1"/>
</dbReference>
<evidence type="ECO:0000313" key="15">
    <source>
        <dbReference type="EMBL" id="CAC5414512.1"/>
    </source>
</evidence>
<evidence type="ECO:0000256" key="4">
    <source>
        <dbReference type="ARBA" id="ARBA00022723"/>
    </source>
</evidence>
<dbReference type="InterPro" id="IPR001594">
    <property type="entry name" value="Palmitoyltrfase_DHHC"/>
</dbReference>
<dbReference type="GO" id="GO:0019706">
    <property type="term" value="F:protein-cysteine S-palmitoyltransferase activity"/>
    <property type="evidence" value="ECO:0007669"/>
    <property type="project" value="UniProtKB-EC"/>
</dbReference>
<dbReference type="Gene3D" id="2.120.10.30">
    <property type="entry name" value="TolB, C-terminal domain"/>
    <property type="match status" value="1"/>
</dbReference>
<dbReference type="InterPro" id="IPR001841">
    <property type="entry name" value="Znf_RING"/>
</dbReference>
<proteinExistence type="predicted"/>
<dbReference type="CDD" id="cd19756">
    <property type="entry name" value="Bbox2"/>
    <property type="match status" value="1"/>
</dbReference>
<dbReference type="PROSITE" id="PS50119">
    <property type="entry name" value="ZF_BBOX"/>
    <property type="match status" value="1"/>
</dbReference>
<dbReference type="AlphaFoldDB" id="A0A6J8E4N3"/>
<evidence type="ECO:0000256" key="8">
    <source>
        <dbReference type="ARBA" id="ARBA00023136"/>
    </source>
</evidence>
<feature type="domain" description="RING-type" evidence="13">
    <location>
        <begin position="341"/>
        <end position="382"/>
    </location>
</feature>
<gene>
    <name evidence="15" type="ORF">MCOR_47298</name>
</gene>
<evidence type="ECO:0000256" key="2">
    <source>
        <dbReference type="ARBA" id="ARBA00022679"/>
    </source>
</evidence>
<evidence type="ECO:0000256" key="7">
    <source>
        <dbReference type="ARBA" id="ARBA00022989"/>
    </source>
</evidence>
<feature type="transmembrane region" description="Helical" evidence="12">
    <location>
        <begin position="176"/>
        <end position="201"/>
    </location>
</feature>
<evidence type="ECO:0000256" key="12">
    <source>
        <dbReference type="SAM" id="Phobius"/>
    </source>
</evidence>
<accession>A0A6J8E4N3</accession>
<dbReference type="InterPro" id="IPR000315">
    <property type="entry name" value="Znf_B-box"/>
</dbReference>
<dbReference type="InterPro" id="IPR011042">
    <property type="entry name" value="6-blade_b-propeller_TolB-like"/>
</dbReference>
<name>A0A6J8E4N3_MYTCO</name>
<evidence type="ECO:0000256" key="10">
    <source>
        <dbReference type="PROSITE-ProRule" id="PRU00024"/>
    </source>
</evidence>
<keyword evidence="8 12" id="KW-0472">Membrane</keyword>
<evidence type="ECO:0000256" key="9">
    <source>
        <dbReference type="ARBA" id="ARBA00023315"/>
    </source>
</evidence>
<evidence type="ECO:0000256" key="6">
    <source>
        <dbReference type="ARBA" id="ARBA00022833"/>
    </source>
</evidence>
<keyword evidence="5 10" id="KW-0863">Zinc-finger</keyword>
<dbReference type="InterPro" id="IPR039859">
    <property type="entry name" value="PFA4/ZDH16/20/ERF2-like"/>
</dbReference>
<feature type="domain" description="B box-type" evidence="14">
    <location>
        <begin position="404"/>
        <end position="438"/>
    </location>
</feature>
<protein>
    <submittedName>
        <fullName evidence="15">ZDHHC</fullName>
        <ecNumber evidence="15">2.3.1.225</ecNumber>
    </submittedName>
</protein>
<dbReference type="SUPFAM" id="SSF57850">
    <property type="entry name" value="RING/U-box"/>
    <property type="match status" value="1"/>
</dbReference>
<dbReference type="PROSITE" id="PS00518">
    <property type="entry name" value="ZF_RING_1"/>
    <property type="match status" value="1"/>
</dbReference>
<dbReference type="PANTHER" id="PTHR12246">
    <property type="entry name" value="PALMITOYLTRANSFERASE ZDHHC16"/>
    <property type="match status" value="1"/>
</dbReference>
<evidence type="ECO:0000313" key="16">
    <source>
        <dbReference type="Proteomes" id="UP000507470"/>
    </source>
</evidence>
<keyword evidence="2 15" id="KW-0808">Transferase</keyword>
<dbReference type="PROSITE" id="PS50216">
    <property type="entry name" value="DHHC"/>
    <property type="match status" value="1"/>
</dbReference>
<feature type="transmembrane region" description="Helical" evidence="12">
    <location>
        <begin position="221"/>
        <end position="243"/>
    </location>
</feature>
<dbReference type="GO" id="GO:0016020">
    <property type="term" value="C:membrane"/>
    <property type="evidence" value="ECO:0007669"/>
    <property type="project" value="UniProtKB-SubCell"/>
</dbReference>
<keyword evidence="16" id="KW-1185">Reference proteome</keyword>
<keyword evidence="7 12" id="KW-1133">Transmembrane helix</keyword>
<dbReference type="SMART" id="SM00184">
    <property type="entry name" value="RING"/>
    <property type="match status" value="1"/>
</dbReference>
<evidence type="ECO:0000256" key="1">
    <source>
        <dbReference type="ARBA" id="ARBA00004141"/>
    </source>
</evidence>
<dbReference type="OrthoDB" id="331948at2759"/>
<evidence type="ECO:0000259" key="14">
    <source>
        <dbReference type="PROSITE" id="PS50119"/>
    </source>
</evidence>
<dbReference type="EMBL" id="CACVKT020008349">
    <property type="protein sequence ID" value="CAC5414512.1"/>
    <property type="molecule type" value="Genomic_DNA"/>
</dbReference>
<keyword evidence="6" id="KW-0862">Zinc</keyword>
<dbReference type="SUPFAM" id="SSF101898">
    <property type="entry name" value="NHL repeat"/>
    <property type="match status" value="1"/>
</dbReference>
<evidence type="ECO:0000256" key="3">
    <source>
        <dbReference type="ARBA" id="ARBA00022692"/>
    </source>
</evidence>
<feature type="region of interest" description="Disordered" evidence="11">
    <location>
        <begin position="1057"/>
        <end position="1076"/>
    </location>
</feature>
<dbReference type="GO" id="GO:0008270">
    <property type="term" value="F:zinc ion binding"/>
    <property type="evidence" value="ECO:0007669"/>
    <property type="project" value="UniProtKB-KW"/>
</dbReference>
<evidence type="ECO:0000256" key="11">
    <source>
        <dbReference type="SAM" id="MobiDB-lite"/>
    </source>
</evidence>
<dbReference type="Gene3D" id="3.30.40.10">
    <property type="entry name" value="Zinc/RING finger domain, C3HC4 (zinc finger)"/>
    <property type="match status" value="1"/>
</dbReference>
<keyword evidence="3 12" id="KW-0812">Transmembrane</keyword>
<evidence type="ECO:0000256" key="5">
    <source>
        <dbReference type="ARBA" id="ARBA00022771"/>
    </source>
</evidence>
<evidence type="ECO:0000259" key="13">
    <source>
        <dbReference type="PROSITE" id="PS50089"/>
    </source>
</evidence>
<comment type="subcellular location">
    <subcellularLocation>
        <location evidence="1">Membrane</location>
        <topology evidence="1">Multi-pass membrane protein</topology>
    </subcellularLocation>
</comment>
<organism evidence="15 16">
    <name type="scientific">Mytilus coruscus</name>
    <name type="common">Sea mussel</name>
    <dbReference type="NCBI Taxonomy" id="42192"/>
    <lineage>
        <taxon>Eukaryota</taxon>
        <taxon>Metazoa</taxon>
        <taxon>Spiralia</taxon>
        <taxon>Lophotrochozoa</taxon>
        <taxon>Mollusca</taxon>
        <taxon>Bivalvia</taxon>
        <taxon>Autobranchia</taxon>
        <taxon>Pteriomorphia</taxon>
        <taxon>Mytilida</taxon>
        <taxon>Mytiloidea</taxon>
        <taxon>Mytilidae</taxon>
        <taxon>Mytilinae</taxon>
        <taxon>Mytilus</taxon>
    </lineage>
</organism>
<keyword evidence="9 15" id="KW-0012">Acyltransferase</keyword>
<dbReference type="InterPro" id="IPR017907">
    <property type="entry name" value="Znf_RING_CS"/>
</dbReference>
<sequence>MCKVQLVSKIIIMLTQEAIQNNVGISKTTQYSEFSDRIKVKNIPFLGRLHIVRDREGYLALSFTTIYWIYGTFVNLFIILLPHYYDKQLPGELVLWFCFLSGMCIISLFKASTTNPGRVPLIEDSQIDINHWEVCKTCRRKRPKRAHHCRRCNQCVLRMDHHCPWINNCVGEENHWAFTLLLIYAFLLGLTGFVINMLHFWWWPKCVTCDKESFFIKHQIWFVYLVTVLGAAMAALMGGQVIVQHTNILLNQTTLETMGLNQTMGSHSHDSSKSNPAYLQYKDLCGDGSPFCWLFPFGSRRAAQKYINTCFLFCKSIPGMACLPVDLPSMEVYYPQDFLTCGVCNKQYTNPEQLSCFHSFCAACINQLEHQDSGVVICPRCEFEGPSQKQSDEVIRVLLGILKGDVELCGEHHDQPYTSFCQICECVLCDECRTDKHKGCSSVVTVHDDNIDDIVNSFGAEVEKELAKSTRNVTESYTNSVMQQQRLFKEKCEISTTISAFYYNLKTKILEYLIEQEQMFQDYVRKHYSTIEQKLEKNIKQSECISQRFASHADLFSVIDKAPSNISNLHLYESVKKEVSKLKSEITKTDKFDTVEFIPEESQLKNVFDFQLASLRLAGETVITESNRTSNLYNIDELLVYRALPLNTEHSTLNETTVNYLNTNEARPLDLDGNLPTGSSELHVSVPQLPTSQLIGSPIPEPSTSIDTSVDTYETETEDTGNNPSTIFCESDIATPALTIPDNINPYSCEVVDNRYNTTNPSRGSIETTCVYEYGDFVQQFKSQFAEEPKSGSAVGMTWVGDDRILMVDRWNHKLKLFTENGALVSTAVVPEGEPWDIAYINNPNLSNRHMCAVTLPTTKRILFVRIIDKIEVSRSIMTRCGYCCLAHDKNGHTLVCGTCRPFINVPSIHIINSQGIVQKEFALDGMGNPLFDYPRSVDVTEDGEIIVCDWKKKRLLFMKTDGFILGDYRGALDYPLKEPIGTALDGLGNVLVTDTKANRIQTISVKDRQFVTDLKLDKDLYRPREITLVKKSEYYPKIAVATDMNVVIFDLWSPVSREEPSAPPINPSAPPSTVF</sequence>
<dbReference type="InterPro" id="IPR013083">
    <property type="entry name" value="Znf_RING/FYVE/PHD"/>
</dbReference>
<dbReference type="Pfam" id="PF01529">
    <property type="entry name" value="DHHC"/>
    <property type="match status" value="1"/>
</dbReference>
<dbReference type="SUPFAM" id="SSF57845">
    <property type="entry name" value="B-box zinc-binding domain"/>
    <property type="match status" value="1"/>
</dbReference>
<feature type="transmembrane region" description="Helical" evidence="12">
    <location>
        <begin position="58"/>
        <end position="81"/>
    </location>
</feature>
<dbReference type="Proteomes" id="UP000507470">
    <property type="component" value="Unassembled WGS sequence"/>
</dbReference>
<feature type="compositionally biased region" description="Pro residues" evidence="11">
    <location>
        <begin position="1062"/>
        <end position="1076"/>
    </location>
</feature>
<keyword evidence="4" id="KW-0479">Metal-binding</keyword>
<dbReference type="EC" id="2.3.1.225" evidence="15"/>